<evidence type="ECO:0000313" key="3">
    <source>
        <dbReference type="EMBL" id="KYP48175.1"/>
    </source>
</evidence>
<feature type="domain" description="Retrovirus-related Pol polyprotein from transposon TNT 1-94-like beta-barrel" evidence="2">
    <location>
        <begin position="13"/>
        <end position="87"/>
    </location>
</feature>
<reference evidence="3" key="1">
    <citation type="journal article" date="2012" name="Nat. Biotechnol.">
        <title>Draft genome sequence of pigeonpea (Cajanus cajan), an orphan legume crop of resource-poor farmers.</title>
        <authorList>
            <person name="Varshney R.K."/>
            <person name="Chen W."/>
            <person name="Li Y."/>
            <person name="Bharti A.K."/>
            <person name="Saxena R.K."/>
            <person name="Schlueter J.A."/>
            <person name="Donoghue M.T."/>
            <person name="Azam S."/>
            <person name="Fan G."/>
            <person name="Whaley A.M."/>
            <person name="Farmer A.D."/>
            <person name="Sheridan J."/>
            <person name="Iwata A."/>
            <person name="Tuteja R."/>
            <person name="Penmetsa R.V."/>
            <person name="Wu W."/>
            <person name="Upadhyaya H.D."/>
            <person name="Yang S.P."/>
            <person name="Shah T."/>
            <person name="Saxena K.B."/>
            <person name="Michael T."/>
            <person name="McCombie W.R."/>
            <person name="Yang B."/>
            <person name="Zhang G."/>
            <person name="Yang H."/>
            <person name="Wang J."/>
            <person name="Spillane C."/>
            <person name="Cook D.R."/>
            <person name="May G.D."/>
            <person name="Xu X."/>
            <person name="Jackson S.A."/>
        </authorList>
    </citation>
    <scope>NUCLEOTIDE SEQUENCE [LARGE SCALE GENOMIC DNA]</scope>
</reference>
<keyword evidence="4" id="KW-1185">Reference proteome</keyword>
<dbReference type="Pfam" id="PF22936">
    <property type="entry name" value="Pol_BBD"/>
    <property type="match status" value="1"/>
</dbReference>
<dbReference type="AlphaFoldDB" id="A0A151S030"/>
<evidence type="ECO:0000259" key="1">
    <source>
        <dbReference type="Pfam" id="PF13976"/>
    </source>
</evidence>
<feature type="domain" description="GAG-pre-integrase" evidence="1">
    <location>
        <begin position="119"/>
        <end position="178"/>
    </location>
</feature>
<dbReference type="InterPro" id="IPR025724">
    <property type="entry name" value="GAG-pre-integrase_dom"/>
</dbReference>
<dbReference type="InterPro" id="IPR054722">
    <property type="entry name" value="PolX-like_BBD"/>
</dbReference>
<sequence length="178" mass="20041">MSGNQIIHDAYSWVLNSGASYHMTQSYHVLDDICNLKEPIYIIVPIEDVVMIKNKGIMTLDENIKLFDILYVPQFGCNLISIHKLINDLNCIVTYYGDNFVIQDQTKKKMTGSGEFHDGIYLFKTTKLGSSLAACSHHESALWHARMGHPSSQVLSRISSFVRSPLDANKLDCCDACH</sequence>
<proteinExistence type="predicted"/>
<dbReference type="Proteomes" id="UP000075243">
    <property type="component" value="Unassembled WGS sequence"/>
</dbReference>
<evidence type="ECO:0000259" key="2">
    <source>
        <dbReference type="Pfam" id="PF22936"/>
    </source>
</evidence>
<dbReference type="Gramene" id="C.cajan_33426.t">
    <property type="protein sequence ID" value="C.cajan_33426.t.cds1"/>
    <property type="gene ID" value="C.cajan_33426"/>
</dbReference>
<gene>
    <name evidence="3" type="ORF">KK1_030178</name>
</gene>
<name>A0A151S030_CAJCA</name>
<dbReference type="Pfam" id="PF13976">
    <property type="entry name" value="gag_pre-integrs"/>
    <property type="match status" value="1"/>
</dbReference>
<organism evidence="3 4">
    <name type="scientific">Cajanus cajan</name>
    <name type="common">Pigeon pea</name>
    <name type="synonym">Cajanus indicus</name>
    <dbReference type="NCBI Taxonomy" id="3821"/>
    <lineage>
        <taxon>Eukaryota</taxon>
        <taxon>Viridiplantae</taxon>
        <taxon>Streptophyta</taxon>
        <taxon>Embryophyta</taxon>
        <taxon>Tracheophyta</taxon>
        <taxon>Spermatophyta</taxon>
        <taxon>Magnoliopsida</taxon>
        <taxon>eudicotyledons</taxon>
        <taxon>Gunneridae</taxon>
        <taxon>Pentapetalae</taxon>
        <taxon>rosids</taxon>
        <taxon>fabids</taxon>
        <taxon>Fabales</taxon>
        <taxon>Fabaceae</taxon>
        <taxon>Papilionoideae</taxon>
        <taxon>50 kb inversion clade</taxon>
        <taxon>NPAAA clade</taxon>
        <taxon>indigoferoid/millettioid clade</taxon>
        <taxon>Phaseoleae</taxon>
        <taxon>Cajanus</taxon>
    </lineage>
</organism>
<dbReference type="EMBL" id="KQ483507">
    <property type="protein sequence ID" value="KYP48175.1"/>
    <property type="molecule type" value="Genomic_DNA"/>
</dbReference>
<evidence type="ECO:0000313" key="4">
    <source>
        <dbReference type="Proteomes" id="UP000075243"/>
    </source>
</evidence>
<protein>
    <submittedName>
        <fullName evidence="3">Uncharacterized protein</fullName>
    </submittedName>
</protein>
<accession>A0A151S030</accession>